<dbReference type="AlphaFoldDB" id="A0A2T1DT20"/>
<gene>
    <name evidence="1" type="ORF">C7B82_30670</name>
</gene>
<comment type="caution">
    <text evidence="1">The sequence shown here is derived from an EMBL/GenBank/DDBJ whole genome shotgun (WGS) entry which is preliminary data.</text>
</comment>
<dbReference type="Proteomes" id="UP000239576">
    <property type="component" value="Unassembled WGS sequence"/>
</dbReference>
<accession>A0A2T1DT20</accession>
<dbReference type="EMBL" id="PVWK01000160">
    <property type="protein sequence ID" value="PSB23638.1"/>
    <property type="molecule type" value="Genomic_DNA"/>
</dbReference>
<dbReference type="RefSeq" id="WP_106261099.1">
    <property type="nucleotide sequence ID" value="NZ_CAWNSW010000141.1"/>
</dbReference>
<proteinExistence type="predicted"/>
<keyword evidence="2" id="KW-1185">Reference proteome</keyword>
<sequence>MNIRPETQVDHASIAVVVEQAFGQANEAQLIEFSCFTVGEYHYPVEETASAVPFGSGPVY</sequence>
<name>A0A2T1DT20_9CYAN</name>
<evidence type="ECO:0000313" key="2">
    <source>
        <dbReference type="Proteomes" id="UP000239576"/>
    </source>
</evidence>
<reference evidence="2" key="1">
    <citation type="submission" date="2018-02" db="EMBL/GenBank/DDBJ databases">
        <authorList>
            <person name="Moore K."/>
            <person name="Momper L."/>
        </authorList>
    </citation>
    <scope>NUCLEOTIDE SEQUENCE [LARGE SCALE GENOMIC DNA]</scope>
    <source>
        <strain evidence="2">ULC18</strain>
    </source>
</reference>
<protein>
    <submittedName>
        <fullName evidence="1">Uncharacterized protein</fullName>
    </submittedName>
</protein>
<evidence type="ECO:0000313" key="1">
    <source>
        <dbReference type="EMBL" id="PSB23638.1"/>
    </source>
</evidence>
<dbReference type="OrthoDB" id="9797178at2"/>
<organism evidence="1 2">
    <name type="scientific">Stenomitos frigidus ULC18</name>
    <dbReference type="NCBI Taxonomy" id="2107698"/>
    <lineage>
        <taxon>Bacteria</taxon>
        <taxon>Bacillati</taxon>
        <taxon>Cyanobacteriota</taxon>
        <taxon>Cyanophyceae</taxon>
        <taxon>Leptolyngbyales</taxon>
        <taxon>Leptolyngbyaceae</taxon>
        <taxon>Stenomitos</taxon>
    </lineage>
</organism>
<reference evidence="1 2" key="2">
    <citation type="submission" date="2018-03" db="EMBL/GenBank/DDBJ databases">
        <title>The ancient ancestry and fast evolution of plastids.</title>
        <authorList>
            <person name="Moore K.R."/>
            <person name="Magnabosco C."/>
            <person name="Momper L."/>
            <person name="Gold D.A."/>
            <person name="Bosak T."/>
            <person name="Fournier G.P."/>
        </authorList>
    </citation>
    <scope>NUCLEOTIDE SEQUENCE [LARGE SCALE GENOMIC DNA]</scope>
    <source>
        <strain evidence="1 2">ULC18</strain>
    </source>
</reference>